<dbReference type="EnsemblPlants" id="TuG1812G0100002392.01.T01">
    <property type="protein sequence ID" value="TuG1812G0100002392.01.T01"/>
    <property type="gene ID" value="TuG1812G0100002392.01"/>
</dbReference>
<protein>
    <submittedName>
        <fullName evidence="2">Uncharacterized protein</fullName>
    </submittedName>
</protein>
<feature type="region of interest" description="Disordered" evidence="1">
    <location>
        <begin position="1"/>
        <end position="29"/>
    </location>
</feature>
<name>A0A8R7K0A6_TRIUA</name>
<keyword evidence="3" id="KW-1185">Reference proteome</keyword>
<sequence>MHSLTAPSSRRTSHLSTLSRCSSTSSTCSDTILTKHPSADDLQKVHDIIHRYISAAN</sequence>
<evidence type="ECO:0000256" key="1">
    <source>
        <dbReference type="SAM" id="MobiDB-lite"/>
    </source>
</evidence>
<dbReference type="AlphaFoldDB" id="A0A8R7K0A6"/>
<evidence type="ECO:0000313" key="3">
    <source>
        <dbReference type="Proteomes" id="UP000015106"/>
    </source>
</evidence>
<accession>A0A8R7K0A6</accession>
<dbReference type="Gramene" id="TuG1812G0100002392.01.T01">
    <property type="protein sequence ID" value="TuG1812G0100002392.01.T01"/>
    <property type="gene ID" value="TuG1812G0100002392.01"/>
</dbReference>
<reference evidence="3" key="1">
    <citation type="journal article" date="2013" name="Nature">
        <title>Draft genome of the wheat A-genome progenitor Triticum urartu.</title>
        <authorList>
            <person name="Ling H.Q."/>
            <person name="Zhao S."/>
            <person name="Liu D."/>
            <person name="Wang J."/>
            <person name="Sun H."/>
            <person name="Zhang C."/>
            <person name="Fan H."/>
            <person name="Li D."/>
            <person name="Dong L."/>
            <person name="Tao Y."/>
            <person name="Gao C."/>
            <person name="Wu H."/>
            <person name="Li Y."/>
            <person name="Cui Y."/>
            <person name="Guo X."/>
            <person name="Zheng S."/>
            <person name="Wang B."/>
            <person name="Yu K."/>
            <person name="Liang Q."/>
            <person name="Yang W."/>
            <person name="Lou X."/>
            <person name="Chen J."/>
            <person name="Feng M."/>
            <person name="Jian J."/>
            <person name="Zhang X."/>
            <person name="Luo G."/>
            <person name="Jiang Y."/>
            <person name="Liu J."/>
            <person name="Wang Z."/>
            <person name="Sha Y."/>
            <person name="Zhang B."/>
            <person name="Wu H."/>
            <person name="Tang D."/>
            <person name="Shen Q."/>
            <person name="Xue P."/>
            <person name="Zou S."/>
            <person name="Wang X."/>
            <person name="Liu X."/>
            <person name="Wang F."/>
            <person name="Yang Y."/>
            <person name="An X."/>
            <person name="Dong Z."/>
            <person name="Zhang K."/>
            <person name="Zhang X."/>
            <person name="Luo M.C."/>
            <person name="Dvorak J."/>
            <person name="Tong Y."/>
            <person name="Wang J."/>
            <person name="Yang H."/>
            <person name="Li Z."/>
            <person name="Wang D."/>
            <person name="Zhang A."/>
            <person name="Wang J."/>
        </authorList>
    </citation>
    <scope>NUCLEOTIDE SEQUENCE</scope>
    <source>
        <strain evidence="3">cv. G1812</strain>
    </source>
</reference>
<proteinExistence type="predicted"/>
<evidence type="ECO:0000313" key="2">
    <source>
        <dbReference type="EnsemblPlants" id="TuG1812G0100002392.01.T01"/>
    </source>
</evidence>
<feature type="compositionally biased region" description="Low complexity" evidence="1">
    <location>
        <begin position="8"/>
        <end position="29"/>
    </location>
</feature>
<organism evidence="2 3">
    <name type="scientific">Triticum urartu</name>
    <name type="common">Red wild einkorn</name>
    <name type="synonym">Crithodium urartu</name>
    <dbReference type="NCBI Taxonomy" id="4572"/>
    <lineage>
        <taxon>Eukaryota</taxon>
        <taxon>Viridiplantae</taxon>
        <taxon>Streptophyta</taxon>
        <taxon>Embryophyta</taxon>
        <taxon>Tracheophyta</taxon>
        <taxon>Spermatophyta</taxon>
        <taxon>Magnoliopsida</taxon>
        <taxon>Liliopsida</taxon>
        <taxon>Poales</taxon>
        <taxon>Poaceae</taxon>
        <taxon>BOP clade</taxon>
        <taxon>Pooideae</taxon>
        <taxon>Triticodae</taxon>
        <taxon>Triticeae</taxon>
        <taxon>Triticinae</taxon>
        <taxon>Triticum</taxon>
    </lineage>
</organism>
<dbReference type="Proteomes" id="UP000015106">
    <property type="component" value="Chromosome 1"/>
</dbReference>
<reference evidence="2" key="2">
    <citation type="submission" date="2018-03" db="EMBL/GenBank/DDBJ databases">
        <title>The Triticum urartu genome reveals the dynamic nature of wheat genome evolution.</title>
        <authorList>
            <person name="Ling H."/>
            <person name="Ma B."/>
            <person name="Shi X."/>
            <person name="Liu H."/>
            <person name="Dong L."/>
            <person name="Sun H."/>
            <person name="Cao Y."/>
            <person name="Gao Q."/>
            <person name="Zheng S."/>
            <person name="Li Y."/>
            <person name="Yu Y."/>
            <person name="Du H."/>
            <person name="Qi M."/>
            <person name="Li Y."/>
            <person name="Yu H."/>
            <person name="Cui Y."/>
            <person name="Wang N."/>
            <person name="Chen C."/>
            <person name="Wu H."/>
            <person name="Zhao Y."/>
            <person name="Zhang J."/>
            <person name="Li Y."/>
            <person name="Zhou W."/>
            <person name="Zhang B."/>
            <person name="Hu W."/>
            <person name="Eijk M."/>
            <person name="Tang J."/>
            <person name="Witsenboer H."/>
            <person name="Zhao S."/>
            <person name="Li Z."/>
            <person name="Zhang A."/>
            <person name="Wang D."/>
            <person name="Liang C."/>
        </authorList>
    </citation>
    <scope>NUCLEOTIDE SEQUENCE [LARGE SCALE GENOMIC DNA]</scope>
    <source>
        <strain evidence="2">cv. G1812</strain>
    </source>
</reference>
<reference evidence="2" key="3">
    <citation type="submission" date="2022-06" db="UniProtKB">
        <authorList>
            <consortium name="EnsemblPlants"/>
        </authorList>
    </citation>
    <scope>IDENTIFICATION</scope>
</reference>